<dbReference type="InterPro" id="IPR003265">
    <property type="entry name" value="HhH-GPD_domain"/>
</dbReference>
<feature type="domain" description="HhH-GPD" evidence="10">
    <location>
        <begin position="119"/>
        <end position="268"/>
    </location>
</feature>
<evidence type="ECO:0000256" key="2">
    <source>
        <dbReference type="ARBA" id="ARBA00012720"/>
    </source>
</evidence>
<dbReference type="EC" id="4.2.99.18" evidence="2"/>
<evidence type="ECO:0000256" key="3">
    <source>
        <dbReference type="ARBA" id="ARBA00022763"/>
    </source>
</evidence>
<reference evidence="11 12" key="1">
    <citation type="submission" date="2019-03" db="EMBL/GenBank/DDBJ databases">
        <title>Genomic Encyclopedia of Type Strains, Phase IV (KMG-IV): sequencing the most valuable type-strain genomes for metagenomic binning, comparative biology and taxonomic classification.</title>
        <authorList>
            <person name="Goeker M."/>
        </authorList>
    </citation>
    <scope>NUCLEOTIDE SEQUENCE [LARGE SCALE GENOMIC DNA]</scope>
    <source>
        <strain evidence="11 12">DSM 100433</strain>
    </source>
</reference>
<keyword evidence="12" id="KW-1185">Reference proteome</keyword>
<organism evidence="11 12">
    <name type="scientific">Harryflintia acetispora</name>
    <dbReference type="NCBI Taxonomy" id="1849041"/>
    <lineage>
        <taxon>Bacteria</taxon>
        <taxon>Bacillati</taxon>
        <taxon>Bacillota</taxon>
        <taxon>Clostridia</taxon>
        <taxon>Eubacteriales</taxon>
        <taxon>Oscillospiraceae</taxon>
        <taxon>Harryflintia</taxon>
    </lineage>
</organism>
<comment type="caution">
    <text evidence="11">The sequence shown here is derived from an EMBL/GenBank/DDBJ whole genome shotgun (WGS) entry which is preliminary data.</text>
</comment>
<proteinExistence type="inferred from homology"/>
<evidence type="ECO:0000256" key="9">
    <source>
        <dbReference type="ARBA" id="ARBA00044632"/>
    </source>
</evidence>
<dbReference type="AlphaFoldDB" id="A0A9X8UJN3"/>
<evidence type="ECO:0000256" key="6">
    <source>
        <dbReference type="ARBA" id="ARBA00023239"/>
    </source>
</evidence>
<dbReference type="Gene3D" id="1.10.1670.10">
    <property type="entry name" value="Helix-hairpin-Helix base-excision DNA repair enzymes (C-terminal)"/>
    <property type="match status" value="1"/>
</dbReference>
<dbReference type="EMBL" id="SLUK01000006">
    <property type="protein sequence ID" value="TCL43288.1"/>
    <property type="molecule type" value="Genomic_DNA"/>
</dbReference>
<evidence type="ECO:0000256" key="5">
    <source>
        <dbReference type="ARBA" id="ARBA00023204"/>
    </source>
</evidence>
<dbReference type="Proteomes" id="UP000294682">
    <property type="component" value="Unassembled WGS sequence"/>
</dbReference>
<dbReference type="SUPFAM" id="SSF55945">
    <property type="entry name" value="TATA-box binding protein-like"/>
    <property type="match status" value="1"/>
</dbReference>
<evidence type="ECO:0000256" key="4">
    <source>
        <dbReference type="ARBA" id="ARBA00022801"/>
    </source>
</evidence>
<keyword evidence="8" id="KW-0326">Glycosidase</keyword>
<keyword evidence="3" id="KW-0227">DNA damage</keyword>
<keyword evidence="6 11" id="KW-0456">Lyase</keyword>
<dbReference type="InterPro" id="IPR011257">
    <property type="entry name" value="DNA_glycosylase"/>
</dbReference>
<comment type="similarity">
    <text evidence="1">Belongs to the type-1 OGG1 family.</text>
</comment>
<keyword evidence="7" id="KW-0511">Multifunctional enzyme</keyword>
<protein>
    <recommendedName>
        <fullName evidence="2">DNA-(apurinic or apyrimidinic site) lyase</fullName>
        <ecNumber evidence="2">4.2.99.18</ecNumber>
    </recommendedName>
</protein>
<dbReference type="InterPro" id="IPR023170">
    <property type="entry name" value="HhH_base_excis_C"/>
</dbReference>
<name>A0A9X8UJN3_9FIRM</name>
<dbReference type="Gene3D" id="3.30.310.260">
    <property type="match status" value="1"/>
</dbReference>
<dbReference type="SMART" id="SM00478">
    <property type="entry name" value="ENDO3c"/>
    <property type="match status" value="1"/>
</dbReference>
<dbReference type="GO" id="GO:0008534">
    <property type="term" value="F:oxidized purine nucleobase lesion DNA N-glycosylase activity"/>
    <property type="evidence" value="ECO:0007669"/>
    <property type="project" value="InterPro"/>
</dbReference>
<dbReference type="GO" id="GO:0006289">
    <property type="term" value="P:nucleotide-excision repair"/>
    <property type="evidence" value="ECO:0007669"/>
    <property type="project" value="InterPro"/>
</dbReference>
<dbReference type="RefSeq" id="WP_132084642.1">
    <property type="nucleotide sequence ID" value="NZ_SLUK01000006.1"/>
</dbReference>
<keyword evidence="4" id="KW-0378">Hydrolase</keyword>
<dbReference type="InterPro" id="IPR012904">
    <property type="entry name" value="OGG_N"/>
</dbReference>
<evidence type="ECO:0000256" key="1">
    <source>
        <dbReference type="ARBA" id="ARBA00010679"/>
    </source>
</evidence>
<dbReference type="Gene3D" id="1.10.340.30">
    <property type="entry name" value="Hypothetical protein, domain 2"/>
    <property type="match status" value="1"/>
</dbReference>
<evidence type="ECO:0000313" key="12">
    <source>
        <dbReference type="Proteomes" id="UP000294682"/>
    </source>
</evidence>
<evidence type="ECO:0000256" key="8">
    <source>
        <dbReference type="ARBA" id="ARBA00023295"/>
    </source>
</evidence>
<evidence type="ECO:0000313" key="11">
    <source>
        <dbReference type="EMBL" id="TCL43288.1"/>
    </source>
</evidence>
<dbReference type="Pfam" id="PF00730">
    <property type="entry name" value="HhH-GPD"/>
    <property type="match status" value="1"/>
</dbReference>
<dbReference type="GO" id="GO:0006284">
    <property type="term" value="P:base-excision repair"/>
    <property type="evidence" value="ECO:0007669"/>
    <property type="project" value="InterPro"/>
</dbReference>
<dbReference type="GO" id="GO:0003684">
    <property type="term" value="F:damaged DNA binding"/>
    <property type="evidence" value="ECO:0007669"/>
    <property type="project" value="InterPro"/>
</dbReference>
<evidence type="ECO:0000259" key="10">
    <source>
        <dbReference type="SMART" id="SM00478"/>
    </source>
</evidence>
<dbReference type="GO" id="GO:0140078">
    <property type="term" value="F:class I DNA-(apurinic or apyrimidinic site) endonuclease activity"/>
    <property type="evidence" value="ECO:0007669"/>
    <property type="project" value="UniProtKB-EC"/>
</dbReference>
<dbReference type="PANTHER" id="PTHR10242:SF2">
    <property type="entry name" value="N-GLYCOSYLASE_DNA LYASE"/>
    <property type="match status" value="1"/>
</dbReference>
<comment type="catalytic activity">
    <reaction evidence="9">
        <text>2'-deoxyribonucleotide-(2'-deoxyribose 5'-phosphate)-2'-deoxyribonucleotide-DNA = a 3'-end 2'-deoxyribonucleotide-(2,3-dehydro-2,3-deoxyribose 5'-phosphate)-DNA + a 5'-end 5'-phospho-2'-deoxyribonucleoside-DNA + H(+)</text>
        <dbReference type="Rhea" id="RHEA:66592"/>
        <dbReference type="Rhea" id="RHEA-COMP:13180"/>
        <dbReference type="Rhea" id="RHEA-COMP:16897"/>
        <dbReference type="Rhea" id="RHEA-COMP:17067"/>
        <dbReference type="ChEBI" id="CHEBI:15378"/>
        <dbReference type="ChEBI" id="CHEBI:136412"/>
        <dbReference type="ChEBI" id="CHEBI:157695"/>
        <dbReference type="ChEBI" id="CHEBI:167181"/>
        <dbReference type="EC" id="4.2.99.18"/>
    </reaction>
</comment>
<dbReference type="SUPFAM" id="SSF48150">
    <property type="entry name" value="DNA-glycosylase"/>
    <property type="match status" value="1"/>
</dbReference>
<keyword evidence="5" id="KW-0234">DNA repair</keyword>
<gene>
    <name evidence="11" type="ORF">EDD78_106150</name>
</gene>
<dbReference type="PANTHER" id="PTHR10242">
    <property type="entry name" value="8-OXOGUANINE DNA GLYCOSYLASE"/>
    <property type="match status" value="1"/>
</dbReference>
<accession>A0A9X8UJN3</accession>
<dbReference type="Pfam" id="PF07934">
    <property type="entry name" value="OGG_N"/>
    <property type="match status" value="1"/>
</dbReference>
<dbReference type="CDD" id="cd00056">
    <property type="entry name" value="ENDO3c"/>
    <property type="match status" value="1"/>
</dbReference>
<dbReference type="InterPro" id="IPR052054">
    <property type="entry name" value="Oxidative_DNA_repair_enzyme"/>
</dbReference>
<sequence>MSHIHRFPLPSPDDFDAQQTLDCGQAFRFQLQEDGSYAGVAGSHPCRIWQEGAAVVVECSCNEDDCAPFWRRYLDLGRDYGALKLILRQDPVMEKAVSFCPGMRLLRQDEWETLCSFILSQNNNIKRIKGIIATLCKEFGQKLHGGQYAFPAPRDLAGRTLGELGVLRAGFRAKYLLDAAQKVASGELELRALYSVPLGEAKERLMTIHGVGPKVADCVLLYGFGKVECIPKDVWIKRALAILYPGGFPAALEAVGGLAQQYLFHYCRTCPQALEEPRALAGAGI</sequence>
<evidence type="ECO:0000256" key="7">
    <source>
        <dbReference type="ARBA" id="ARBA00023268"/>
    </source>
</evidence>